<accession>A0A538TB15</accession>
<name>A0A538TB15_UNCEI</name>
<evidence type="ECO:0000313" key="2">
    <source>
        <dbReference type="Proteomes" id="UP000317716"/>
    </source>
</evidence>
<dbReference type="EMBL" id="VBOS01000009">
    <property type="protein sequence ID" value="TMQ60818.1"/>
    <property type="molecule type" value="Genomic_DNA"/>
</dbReference>
<proteinExistence type="predicted"/>
<gene>
    <name evidence="1" type="ORF">E6K72_00260</name>
</gene>
<comment type="caution">
    <text evidence="1">The sequence shown here is derived from an EMBL/GenBank/DDBJ whole genome shotgun (WGS) entry which is preliminary data.</text>
</comment>
<reference evidence="1 2" key="1">
    <citation type="journal article" date="2019" name="Nat. Microbiol.">
        <title>Mediterranean grassland soil C-N compound turnover is dependent on rainfall and depth, and is mediated by genomically divergent microorganisms.</title>
        <authorList>
            <person name="Diamond S."/>
            <person name="Andeer P.F."/>
            <person name="Li Z."/>
            <person name="Crits-Christoph A."/>
            <person name="Burstein D."/>
            <person name="Anantharaman K."/>
            <person name="Lane K.R."/>
            <person name="Thomas B.C."/>
            <person name="Pan C."/>
            <person name="Northen T.R."/>
            <person name="Banfield J.F."/>
        </authorList>
    </citation>
    <scope>NUCLEOTIDE SEQUENCE [LARGE SCALE GENOMIC DNA]</scope>
    <source>
        <strain evidence="1">WS_2</strain>
    </source>
</reference>
<protein>
    <submittedName>
        <fullName evidence="1">Uncharacterized protein</fullName>
    </submittedName>
</protein>
<sequence>MTAVLAGHEHLYQRVYIRTADHAGFWQVTTGGAGSPLHWLSAPMRRKSLGMPLPDSASTVLGSASGCDFHFCRLVIPRRPDGGAALRMDVYQVGPKGEAKFVDRIDLAAAPEGP</sequence>
<evidence type="ECO:0000313" key="1">
    <source>
        <dbReference type="EMBL" id="TMQ60818.1"/>
    </source>
</evidence>
<dbReference type="Proteomes" id="UP000317716">
    <property type="component" value="Unassembled WGS sequence"/>
</dbReference>
<dbReference type="AlphaFoldDB" id="A0A538TB15"/>
<organism evidence="1 2">
    <name type="scientific">Eiseniibacteriota bacterium</name>
    <dbReference type="NCBI Taxonomy" id="2212470"/>
    <lineage>
        <taxon>Bacteria</taxon>
        <taxon>Candidatus Eiseniibacteriota</taxon>
    </lineage>
</organism>